<reference evidence="1" key="1">
    <citation type="journal article" date="2021" name="Sci. Adv.">
        <title>The American lobster genome reveals insights on longevity, neural, and immune adaptations.</title>
        <authorList>
            <person name="Polinski J.M."/>
            <person name="Zimin A.V."/>
            <person name="Clark K.F."/>
            <person name="Kohn A.B."/>
            <person name="Sadowski N."/>
            <person name="Timp W."/>
            <person name="Ptitsyn A."/>
            <person name="Khanna P."/>
            <person name="Romanova D.Y."/>
            <person name="Williams P."/>
            <person name="Greenwood S.J."/>
            <person name="Moroz L.L."/>
            <person name="Walt D.R."/>
            <person name="Bodnar A.G."/>
        </authorList>
    </citation>
    <scope>NUCLEOTIDE SEQUENCE</scope>
    <source>
        <strain evidence="1">GMGI-L3</strain>
    </source>
</reference>
<dbReference type="AlphaFoldDB" id="A0A8J5JTN4"/>
<keyword evidence="2" id="KW-1185">Reference proteome</keyword>
<dbReference type="EMBL" id="JAHLQT010027973">
    <property type="protein sequence ID" value="KAG7162251.1"/>
    <property type="molecule type" value="Genomic_DNA"/>
</dbReference>
<proteinExistence type="predicted"/>
<evidence type="ECO:0000313" key="2">
    <source>
        <dbReference type="Proteomes" id="UP000747542"/>
    </source>
</evidence>
<organism evidence="1 2">
    <name type="scientific">Homarus americanus</name>
    <name type="common">American lobster</name>
    <dbReference type="NCBI Taxonomy" id="6706"/>
    <lineage>
        <taxon>Eukaryota</taxon>
        <taxon>Metazoa</taxon>
        <taxon>Ecdysozoa</taxon>
        <taxon>Arthropoda</taxon>
        <taxon>Crustacea</taxon>
        <taxon>Multicrustacea</taxon>
        <taxon>Malacostraca</taxon>
        <taxon>Eumalacostraca</taxon>
        <taxon>Eucarida</taxon>
        <taxon>Decapoda</taxon>
        <taxon>Pleocyemata</taxon>
        <taxon>Astacidea</taxon>
        <taxon>Nephropoidea</taxon>
        <taxon>Nephropidae</taxon>
        <taxon>Homarus</taxon>
    </lineage>
</organism>
<dbReference type="Proteomes" id="UP000747542">
    <property type="component" value="Unassembled WGS sequence"/>
</dbReference>
<name>A0A8J5JTN4_HOMAM</name>
<comment type="caution">
    <text evidence="1">The sequence shown here is derived from an EMBL/GenBank/DDBJ whole genome shotgun (WGS) entry which is preliminary data.</text>
</comment>
<accession>A0A8J5JTN4</accession>
<sequence length="116" mass="12500">MQESDRTVRVECSFEAGDQTVSYAPEAGAGRTGGGIDINAQFRPGVNDIISNTAPTPTVRMRIYKSTGTEANNVDLGELLTLKIEMEQSSAFAIFARNLEARTDNGELMTLVDNIG</sequence>
<evidence type="ECO:0000313" key="1">
    <source>
        <dbReference type="EMBL" id="KAG7162251.1"/>
    </source>
</evidence>
<protein>
    <submittedName>
        <fullName evidence="1">Uncharacterized protein</fullName>
    </submittedName>
</protein>
<gene>
    <name evidence="1" type="ORF">Hamer_G024874</name>
</gene>